<evidence type="ECO:0000313" key="3">
    <source>
        <dbReference type="EMBL" id="MBC1172574.1"/>
    </source>
</evidence>
<proteinExistence type="predicted"/>
<dbReference type="EMBL" id="AJWK01007845">
    <property type="status" value="NOT_ANNOTATED_CDS"/>
    <property type="molecule type" value="Genomic_DNA"/>
</dbReference>
<reference evidence="3" key="2">
    <citation type="journal article" date="2020" name="BMC">
        <title>Leishmania infection induces a limited differential gene expression in the sand fly midgut.</title>
        <authorList>
            <person name="Coutinho-Abreu I.V."/>
            <person name="Serafim T.D."/>
            <person name="Meneses C."/>
            <person name="Kamhawi S."/>
            <person name="Oliveira F."/>
            <person name="Valenzuela J.G."/>
        </authorList>
    </citation>
    <scope>NUCLEOTIDE SEQUENCE</scope>
    <source>
        <strain evidence="3">Jacobina</strain>
        <tissue evidence="3">Midgut</tissue>
    </source>
</reference>
<protein>
    <submittedName>
        <fullName evidence="3">Putative conserved secreted protein</fullName>
    </submittedName>
</protein>
<name>A0A1B0CDH8_LUTLO</name>
<evidence type="ECO:0000256" key="2">
    <source>
        <dbReference type="SAM" id="SignalP"/>
    </source>
</evidence>
<dbReference type="EMBL" id="AJWK01007844">
    <property type="status" value="NOT_ANNOTATED_CDS"/>
    <property type="molecule type" value="Genomic_DNA"/>
</dbReference>
<feature type="signal peptide" evidence="2">
    <location>
        <begin position="1"/>
        <end position="19"/>
    </location>
</feature>
<feature type="chain" id="PRO_5044555249" evidence="2">
    <location>
        <begin position="20"/>
        <end position="203"/>
    </location>
</feature>
<accession>A0A1B0CDH8</accession>
<feature type="region of interest" description="Disordered" evidence="1">
    <location>
        <begin position="39"/>
        <end position="58"/>
    </location>
</feature>
<dbReference type="EMBL" id="AJWK01007843">
    <property type="status" value="NOT_ANNOTATED_CDS"/>
    <property type="molecule type" value="Genomic_DNA"/>
</dbReference>
<keyword evidence="2" id="KW-0732">Signal</keyword>
<reference evidence="5" key="1">
    <citation type="submission" date="2012-05" db="EMBL/GenBank/DDBJ databases">
        <title>Whole Genome Assembly of Lutzomyia longipalpis.</title>
        <authorList>
            <person name="Richards S."/>
            <person name="Qu C."/>
            <person name="Dillon R."/>
            <person name="Worley K."/>
            <person name="Scherer S."/>
            <person name="Batterton M."/>
            <person name="Taylor A."/>
            <person name="Hawes A."/>
            <person name="Hernandez B."/>
            <person name="Kovar C."/>
            <person name="Mandapat C."/>
            <person name="Pham C."/>
            <person name="Qu C."/>
            <person name="Jing C."/>
            <person name="Bess C."/>
            <person name="Bandaranaike D."/>
            <person name="Ngo D."/>
            <person name="Ongeri F."/>
            <person name="Arias F."/>
            <person name="Lara F."/>
            <person name="Weissenberger G."/>
            <person name="Kamau G."/>
            <person name="Han H."/>
            <person name="Shen H."/>
            <person name="Dinh H."/>
            <person name="Khalil I."/>
            <person name="Jones J."/>
            <person name="Shafer J."/>
            <person name="Jayaseelan J."/>
            <person name="Quiroz J."/>
            <person name="Blankenburg K."/>
            <person name="Nguyen L."/>
            <person name="Jackson L."/>
            <person name="Francisco L."/>
            <person name="Tang L.-Y."/>
            <person name="Pu L.-L."/>
            <person name="Perales L."/>
            <person name="Lorensuhewa L."/>
            <person name="Munidasa M."/>
            <person name="Coyle M."/>
            <person name="Taylor M."/>
            <person name="Puazo M."/>
            <person name="Firestine M."/>
            <person name="Scheel M."/>
            <person name="Javaid M."/>
            <person name="Wang M."/>
            <person name="Li M."/>
            <person name="Tabassum N."/>
            <person name="Saada N."/>
            <person name="Osuji N."/>
            <person name="Aqrawi P."/>
            <person name="Fu Q."/>
            <person name="Thornton R."/>
            <person name="Raj R."/>
            <person name="Goodspeed R."/>
            <person name="Mata R."/>
            <person name="Najjar R."/>
            <person name="Gubbala S."/>
            <person name="Lee S."/>
            <person name="Denson S."/>
            <person name="Patil S."/>
            <person name="Macmil S."/>
            <person name="Qi S."/>
            <person name="Matskevitch T."/>
            <person name="Palculict T."/>
            <person name="Mathew T."/>
            <person name="Vee V."/>
            <person name="Velamala V."/>
            <person name="Korchina V."/>
            <person name="Cai W."/>
            <person name="Liu W."/>
            <person name="Dai W."/>
            <person name="Zou X."/>
            <person name="Zhu Y."/>
            <person name="Zhang Y."/>
            <person name="Wu Y.-Q."/>
            <person name="Xin Y."/>
            <person name="Nazarath L."/>
            <person name="Kovar C."/>
            <person name="Han Y."/>
            <person name="Muzny D."/>
            <person name="Gibbs R."/>
        </authorList>
    </citation>
    <scope>NUCLEOTIDE SEQUENCE [LARGE SCALE GENOMIC DNA]</scope>
    <source>
        <strain evidence="5">Jacobina</strain>
    </source>
</reference>
<reference evidence="4" key="3">
    <citation type="submission" date="2020-05" db="UniProtKB">
        <authorList>
            <consortium name="EnsemblMetazoa"/>
        </authorList>
    </citation>
    <scope>IDENTIFICATION</scope>
    <source>
        <strain evidence="4">Jacobina</strain>
    </source>
</reference>
<organism evidence="4 5">
    <name type="scientific">Lutzomyia longipalpis</name>
    <name type="common">Sand fly</name>
    <dbReference type="NCBI Taxonomy" id="7200"/>
    <lineage>
        <taxon>Eukaryota</taxon>
        <taxon>Metazoa</taxon>
        <taxon>Ecdysozoa</taxon>
        <taxon>Arthropoda</taxon>
        <taxon>Hexapoda</taxon>
        <taxon>Insecta</taxon>
        <taxon>Pterygota</taxon>
        <taxon>Neoptera</taxon>
        <taxon>Endopterygota</taxon>
        <taxon>Diptera</taxon>
        <taxon>Nematocera</taxon>
        <taxon>Psychodoidea</taxon>
        <taxon>Psychodidae</taxon>
        <taxon>Lutzomyia</taxon>
        <taxon>Lutzomyia</taxon>
    </lineage>
</organism>
<evidence type="ECO:0000256" key="1">
    <source>
        <dbReference type="SAM" id="MobiDB-lite"/>
    </source>
</evidence>
<feature type="region of interest" description="Disordered" evidence="1">
    <location>
        <begin position="94"/>
        <end position="203"/>
    </location>
</feature>
<dbReference type="VEuPathDB" id="VectorBase:LLOJ002398"/>
<dbReference type="Proteomes" id="UP000092461">
    <property type="component" value="Unassembled WGS sequence"/>
</dbReference>
<keyword evidence="5" id="KW-1185">Reference proteome</keyword>
<evidence type="ECO:0000313" key="5">
    <source>
        <dbReference type="Proteomes" id="UP000092461"/>
    </source>
</evidence>
<dbReference type="AlphaFoldDB" id="A0A1B0CDH8"/>
<dbReference type="EMBL" id="GITU01003871">
    <property type="protein sequence ID" value="MBC1172574.1"/>
    <property type="molecule type" value="Transcribed_RNA"/>
</dbReference>
<evidence type="ECO:0000313" key="4">
    <source>
        <dbReference type="EnsemblMetazoa" id="LLOJ002398-PA"/>
    </source>
</evidence>
<feature type="compositionally biased region" description="Polar residues" evidence="1">
    <location>
        <begin position="95"/>
        <end position="175"/>
    </location>
</feature>
<feature type="compositionally biased region" description="Polar residues" evidence="1">
    <location>
        <begin position="43"/>
        <end position="52"/>
    </location>
</feature>
<dbReference type="EnsemblMetazoa" id="LLOJ002398-RA">
    <property type="protein sequence ID" value="LLOJ002398-PA"/>
    <property type="gene ID" value="LLOJ002398"/>
</dbReference>
<sequence length="203" mass="21654">MKLPIFVVVVSLAFSASEAFFPSLIDYIAEFADYYDSWDSESQEGNQTSPSGGMNDEMPGGYVKNFEVVCDNCNIHIKCTNCHVDRDYGMMQGMIESTTSGSNPTQGGQTSSSRPLVPMPQQSTEAPKTSSSEPLAPMNQQTTEASKPIPDTSTNPPTAETSSSQPVILQESTPEASEASEGNPANLVEATASPVVVENPTDE</sequence>